<evidence type="ECO:0000256" key="1">
    <source>
        <dbReference type="SAM" id="Phobius"/>
    </source>
</evidence>
<accession>A0A1C2IPU5</accession>
<organism evidence="2 3">
    <name type="scientific">Acidithiobacillus thiooxidans</name>
    <name type="common">Thiobacillus thiooxidans</name>
    <dbReference type="NCBI Taxonomy" id="930"/>
    <lineage>
        <taxon>Bacteria</taxon>
        <taxon>Pseudomonadati</taxon>
        <taxon>Pseudomonadota</taxon>
        <taxon>Acidithiobacillia</taxon>
        <taxon>Acidithiobacillales</taxon>
        <taxon>Acidithiobacillaceae</taxon>
        <taxon>Acidithiobacillus</taxon>
    </lineage>
</organism>
<evidence type="ECO:0000313" key="3">
    <source>
        <dbReference type="Proteomes" id="UP000094893"/>
    </source>
</evidence>
<sequence length="94" mass="10254">MKNEHGFGGLALMLEGFGAVIFAGVLASQMLAGQGKLGQMYNTEKFSPSNLVLMMDSKPALFNRYHVECSQGDILPDHACRHIRLVYEVNGPAI</sequence>
<feature type="transmembrane region" description="Helical" evidence="1">
    <location>
        <begin position="6"/>
        <end position="27"/>
    </location>
</feature>
<keyword evidence="1" id="KW-0472">Membrane</keyword>
<evidence type="ECO:0000313" key="2">
    <source>
        <dbReference type="EMBL" id="OCX76240.1"/>
    </source>
</evidence>
<gene>
    <name evidence="2" type="ORF">A6P07_02795</name>
</gene>
<dbReference type="RefSeq" id="WP_024893276.1">
    <property type="nucleotide sequence ID" value="NZ_LWRZ01000067.1"/>
</dbReference>
<proteinExistence type="predicted"/>
<dbReference type="EMBL" id="LWSA01000028">
    <property type="protein sequence ID" value="OCX76240.1"/>
    <property type="molecule type" value="Genomic_DNA"/>
</dbReference>
<reference evidence="2 3" key="1">
    <citation type="journal article" date="2016" name="Int. J. Mol. Sci.">
        <title>Comparative genomics of the extreme acidophile Acidithiobacillus thiooxidans reveals intraspecific divergence and niche adaptation.</title>
        <authorList>
            <person name="Zhang X."/>
            <person name="Feng X."/>
            <person name="Tao J."/>
            <person name="Ma L."/>
            <person name="Xiao Y."/>
            <person name="Liang Y."/>
            <person name="Liu X."/>
            <person name="Yin H."/>
        </authorList>
    </citation>
    <scope>NUCLEOTIDE SEQUENCE [LARGE SCALE GENOMIC DNA]</scope>
    <source>
        <strain evidence="2 3">A02</strain>
    </source>
</reference>
<name>A0A1C2IPU5_ACITH</name>
<keyword evidence="1" id="KW-0812">Transmembrane</keyword>
<comment type="caution">
    <text evidence="2">The sequence shown here is derived from an EMBL/GenBank/DDBJ whole genome shotgun (WGS) entry which is preliminary data.</text>
</comment>
<dbReference type="AlphaFoldDB" id="A0A1C2IPU5"/>
<dbReference type="Proteomes" id="UP000094893">
    <property type="component" value="Unassembled WGS sequence"/>
</dbReference>
<protein>
    <submittedName>
        <fullName evidence="2">Uncharacterized protein</fullName>
    </submittedName>
</protein>
<keyword evidence="1" id="KW-1133">Transmembrane helix</keyword>